<evidence type="ECO:0000313" key="2">
    <source>
        <dbReference type="Proteomes" id="UP001555786"/>
    </source>
</evidence>
<dbReference type="InterPro" id="IPR053716">
    <property type="entry name" value="Flag_assembly_chemotaxis_eff"/>
</dbReference>
<dbReference type="RefSeq" id="WP_367626054.1">
    <property type="nucleotide sequence ID" value="NZ_JBFNQD010000013.1"/>
</dbReference>
<reference evidence="1 2" key="1">
    <citation type="submission" date="2024-07" db="EMBL/GenBank/DDBJ databases">
        <title>Description of Labrys sedimenti sp. nov., isolated from a diclofenac-degrading enrichment culture.</title>
        <authorList>
            <person name="Tancsics A."/>
            <person name="Csepanyi A."/>
        </authorList>
    </citation>
    <scope>NUCLEOTIDE SEQUENCE [LARGE SCALE GENOMIC DNA]</scope>
    <source>
        <strain evidence="1 2">LMG 23578</strain>
    </source>
</reference>
<protein>
    <submittedName>
        <fullName evidence="1">YscO family type III secretion system apparatus protein</fullName>
    </submittedName>
</protein>
<accession>A0ABV3PUJ8</accession>
<gene>
    <name evidence="1" type="ORF">ABXS05_27420</name>
</gene>
<organism evidence="1 2">
    <name type="scientific">Labrys neptuniae</name>
    <dbReference type="NCBI Taxonomy" id="376174"/>
    <lineage>
        <taxon>Bacteria</taxon>
        <taxon>Pseudomonadati</taxon>
        <taxon>Pseudomonadota</taxon>
        <taxon>Alphaproteobacteria</taxon>
        <taxon>Hyphomicrobiales</taxon>
        <taxon>Xanthobacteraceae</taxon>
        <taxon>Labrys</taxon>
    </lineage>
</organism>
<dbReference type="Gene3D" id="1.10.287.1700">
    <property type="match status" value="1"/>
</dbReference>
<dbReference type="InterPro" id="IPR009929">
    <property type="entry name" value="T3SS_YscO"/>
</dbReference>
<name>A0ABV3PUJ8_9HYPH</name>
<dbReference type="Pfam" id="PF07321">
    <property type="entry name" value="YscO"/>
    <property type="match status" value="1"/>
</dbReference>
<proteinExistence type="predicted"/>
<keyword evidence="2" id="KW-1185">Reference proteome</keyword>
<comment type="caution">
    <text evidence="1">The sequence shown here is derived from an EMBL/GenBank/DDBJ whole genome shotgun (WGS) entry which is preliminary data.</text>
</comment>
<dbReference type="EMBL" id="JBFNQD010000013">
    <property type="protein sequence ID" value="MEW9309310.1"/>
    <property type="molecule type" value="Genomic_DNA"/>
</dbReference>
<dbReference type="Proteomes" id="UP001555786">
    <property type="component" value="Unassembled WGS sequence"/>
</dbReference>
<sequence>MARPAIISQLHRIRSLRERRALEAVAHQQRLARETQDRARSAASALATRLEQAAADERASFVDLMGRPLTAQDLLALRGRFQLTASEVEQLRQATEEARQAEAGQQQKLMQVREDHHARRKAVEKLTRLVDEMRSRSRRRLEAIEEITIEEEATLAAASKLKPGRA</sequence>
<evidence type="ECO:0000313" key="1">
    <source>
        <dbReference type="EMBL" id="MEW9309310.1"/>
    </source>
</evidence>